<keyword evidence="1" id="KW-0808">Transferase</keyword>
<dbReference type="Proteomes" id="UP000827976">
    <property type="component" value="Chromosome 1"/>
</dbReference>
<proteinExistence type="predicted"/>
<keyword evidence="1" id="KW-0418">Kinase</keyword>
<comment type="caution">
    <text evidence="1">The sequence shown here is derived from an EMBL/GenBank/DDBJ whole genome shotgun (WGS) entry which is preliminary data.</text>
</comment>
<sequence length="158" mass="18095">MASMDVPEEVKKKKKVNLISYDGKLFEVGLDLVKQSGILAECVKIHEGDDPPTIPVNVRSDILRKIINYWATHVQDEPESVRKKNELWDAEFVKMDDSVLLAVIQAAHYLEITNLEDLACQRVADMIKCKPEEEMDEILDKENDLTKEEEDALRQQNA</sequence>
<evidence type="ECO:0000313" key="2">
    <source>
        <dbReference type="Proteomes" id="UP000827976"/>
    </source>
</evidence>
<keyword evidence="2" id="KW-1185">Reference proteome</keyword>
<reference evidence="2" key="1">
    <citation type="journal article" date="2022" name="Nat. Commun.">
        <title>Chromosome evolution and the genetic basis of agronomically important traits in greater yam.</title>
        <authorList>
            <person name="Bredeson J.V."/>
            <person name="Lyons J.B."/>
            <person name="Oniyinde I.O."/>
            <person name="Okereke N.R."/>
            <person name="Kolade O."/>
            <person name="Nnabue I."/>
            <person name="Nwadili C.O."/>
            <person name="Hribova E."/>
            <person name="Parker M."/>
            <person name="Nwogha J."/>
            <person name="Shu S."/>
            <person name="Carlson J."/>
            <person name="Kariba R."/>
            <person name="Muthemba S."/>
            <person name="Knop K."/>
            <person name="Barton G.J."/>
            <person name="Sherwood A.V."/>
            <person name="Lopez-Montes A."/>
            <person name="Asiedu R."/>
            <person name="Jamnadass R."/>
            <person name="Muchugi A."/>
            <person name="Goodstein D."/>
            <person name="Egesi C.N."/>
            <person name="Featherston J."/>
            <person name="Asfaw A."/>
            <person name="Simpson G.G."/>
            <person name="Dolezel J."/>
            <person name="Hendre P.S."/>
            <person name="Van Deynze A."/>
            <person name="Kumar P.L."/>
            <person name="Obidiegwu J.E."/>
            <person name="Bhattacharjee R."/>
            <person name="Rokhsar D.S."/>
        </authorList>
    </citation>
    <scope>NUCLEOTIDE SEQUENCE [LARGE SCALE GENOMIC DNA]</scope>
    <source>
        <strain evidence="2">cv. TDa95/00328</strain>
    </source>
</reference>
<organism evidence="1 2">
    <name type="scientific">Dioscorea alata</name>
    <name type="common">Purple yam</name>
    <dbReference type="NCBI Taxonomy" id="55571"/>
    <lineage>
        <taxon>Eukaryota</taxon>
        <taxon>Viridiplantae</taxon>
        <taxon>Streptophyta</taxon>
        <taxon>Embryophyta</taxon>
        <taxon>Tracheophyta</taxon>
        <taxon>Spermatophyta</taxon>
        <taxon>Magnoliopsida</taxon>
        <taxon>Liliopsida</taxon>
        <taxon>Dioscoreales</taxon>
        <taxon>Dioscoreaceae</taxon>
        <taxon>Dioscorea</taxon>
    </lineage>
</organism>
<accession>A0ACB7WVD2</accession>
<gene>
    <name evidence="1" type="ORF">IHE45_01G062000</name>
</gene>
<evidence type="ECO:0000313" key="1">
    <source>
        <dbReference type="EMBL" id="KAH7692359.1"/>
    </source>
</evidence>
<name>A0ACB7WVD2_DIOAL</name>
<protein>
    <submittedName>
        <fullName evidence="1">S-phase kinase-associated protein 1</fullName>
    </submittedName>
</protein>
<dbReference type="EMBL" id="CM037011">
    <property type="protein sequence ID" value="KAH7692359.1"/>
    <property type="molecule type" value="Genomic_DNA"/>
</dbReference>